<accession>F8PLW4</accession>
<evidence type="ECO:0000313" key="2">
    <source>
        <dbReference type="EMBL" id="EGO02596.1"/>
    </source>
</evidence>
<sequence>MQHKKEGFGQKGKCRVAPCVKAKVQGQVLRQTAKIDYENYETAIVALHGVKNVSWPANIPFINPSTIGTVAEIRKICNAWQNGTCHWVKLTLLQLKSYKVELEAHQKAGKVTRKKRKKRSDAGFPRKQQQTAQHNKENGQHTLNRKTKTWETRSRGYRSIMRAQTRVKGWRIKRDIYLSIPMPVQGEAVELCSNYFIWGVAVS</sequence>
<gene>
    <name evidence="2" type="ORF">SERLA73DRAFT_150281</name>
</gene>
<dbReference type="AlphaFoldDB" id="F8PLW4"/>
<dbReference type="OrthoDB" id="3253416at2759"/>
<evidence type="ECO:0000313" key="3">
    <source>
        <dbReference type="Proteomes" id="UP000008063"/>
    </source>
</evidence>
<feature type="region of interest" description="Disordered" evidence="1">
    <location>
        <begin position="106"/>
        <end position="155"/>
    </location>
</feature>
<dbReference type="Proteomes" id="UP000008063">
    <property type="component" value="Unassembled WGS sequence"/>
</dbReference>
<dbReference type="HOGENOM" id="CLU_1349619_0_0_1"/>
<dbReference type="EMBL" id="GL945476">
    <property type="protein sequence ID" value="EGO02596.1"/>
    <property type="molecule type" value="Genomic_DNA"/>
</dbReference>
<reference evidence="3" key="1">
    <citation type="journal article" date="2011" name="Science">
        <title>The plant cell wall-decomposing machinery underlies the functional diversity of forest fungi.</title>
        <authorList>
            <person name="Eastwood D.C."/>
            <person name="Floudas D."/>
            <person name="Binder M."/>
            <person name="Majcherczyk A."/>
            <person name="Schneider P."/>
            <person name="Aerts A."/>
            <person name="Asiegbu F.O."/>
            <person name="Baker S.E."/>
            <person name="Barry K."/>
            <person name="Bendiksby M."/>
            <person name="Blumentritt M."/>
            <person name="Coutinho P.M."/>
            <person name="Cullen D."/>
            <person name="de Vries R.P."/>
            <person name="Gathman A."/>
            <person name="Goodell B."/>
            <person name="Henrissat B."/>
            <person name="Ihrmark K."/>
            <person name="Kauserud H."/>
            <person name="Kohler A."/>
            <person name="LaButti K."/>
            <person name="Lapidus A."/>
            <person name="Lavin J.L."/>
            <person name="Lee Y.-H."/>
            <person name="Lindquist E."/>
            <person name="Lilly W."/>
            <person name="Lucas S."/>
            <person name="Morin E."/>
            <person name="Murat C."/>
            <person name="Oguiza J.A."/>
            <person name="Park J."/>
            <person name="Pisabarro A.G."/>
            <person name="Riley R."/>
            <person name="Rosling A."/>
            <person name="Salamov A."/>
            <person name="Schmidt O."/>
            <person name="Schmutz J."/>
            <person name="Skrede I."/>
            <person name="Stenlid J."/>
            <person name="Wiebenga A."/>
            <person name="Xie X."/>
            <person name="Kuees U."/>
            <person name="Hibbett D.S."/>
            <person name="Hoffmeister D."/>
            <person name="Hoegberg N."/>
            <person name="Martin F."/>
            <person name="Grigoriev I.V."/>
            <person name="Watkinson S.C."/>
        </authorList>
    </citation>
    <scope>NUCLEOTIDE SEQUENCE [LARGE SCALE GENOMIC DNA]</scope>
    <source>
        <strain evidence="3">strain S7.3</strain>
    </source>
</reference>
<feature type="compositionally biased region" description="Basic residues" evidence="1">
    <location>
        <begin position="107"/>
        <end position="119"/>
    </location>
</feature>
<dbReference type="InParanoid" id="F8PLW4"/>
<protein>
    <submittedName>
        <fullName evidence="2">Uncharacterized protein</fullName>
    </submittedName>
</protein>
<dbReference type="STRING" id="936435.F8PLW4"/>
<proteinExistence type="predicted"/>
<keyword evidence="3" id="KW-1185">Reference proteome</keyword>
<name>F8PLW4_SERL3</name>
<evidence type="ECO:0000256" key="1">
    <source>
        <dbReference type="SAM" id="MobiDB-lite"/>
    </source>
</evidence>
<organism evidence="3">
    <name type="scientific">Serpula lacrymans var. lacrymans (strain S7.3)</name>
    <name type="common">Dry rot fungus</name>
    <dbReference type="NCBI Taxonomy" id="936435"/>
    <lineage>
        <taxon>Eukaryota</taxon>
        <taxon>Fungi</taxon>
        <taxon>Dikarya</taxon>
        <taxon>Basidiomycota</taxon>
        <taxon>Agaricomycotina</taxon>
        <taxon>Agaricomycetes</taxon>
        <taxon>Agaricomycetidae</taxon>
        <taxon>Boletales</taxon>
        <taxon>Coniophorineae</taxon>
        <taxon>Serpulaceae</taxon>
        <taxon>Serpula</taxon>
    </lineage>
</organism>